<feature type="compositionally biased region" description="Basic residues" evidence="1">
    <location>
        <begin position="80"/>
        <end position="129"/>
    </location>
</feature>
<name>A0A8X7QG34_BRACI</name>
<evidence type="ECO:0000256" key="1">
    <source>
        <dbReference type="SAM" id="MobiDB-lite"/>
    </source>
</evidence>
<dbReference type="OrthoDB" id="10474033at2759"/>
<sequence length="192" mass="22513">MGCNQEFIEDIKITLLRQMHDEFQKMKVSMTESFRSLEATVNHMVEIVRMMKDGDGTASRSSQTVSSYPILSIVQSKTSPPKRRRARSTRISHQHHTFWSKRRHIPKRKRKKISPKKKRKKTMQTKRRKQQQEIKSTSRAGPIKLKAGSKQQNLGLLVNRFERKSMKNAQKDFKVLNCDLSLSATWINQINY</sequence>
<proteinExistence type="predicted"/>
<accession>A0A8X7QG34</accession>
<keyword evidence="3" id="KW-1185">Reference proteome</keyword>
<comment type="caution">
    <text evidence="2">The sequence shown here is derived from an EMBL/GenBank/DDBJ whole genome shotgun (WGS) entry which is preliminary data.</text>
</comment>
<evidence type="ECO:0000313" key="3">
    <source>
        <dbReference type="Proteomes" id="UP000886595"/>
    </source>
</evidence>
<evidence type="ECO:0000313" key="2">
    <source>
        <dbReference type="EMBL" id="KAG2269749.1"/>
    </source>
</evidence>
<feature type="region of interest" description="Disordered" evidence="1">
    <location>
        <begin position="75"/>
        <end position="143"/>
    </location>
</feature>
<gene>
    <name evidence="2" type="ORF">Bca52824_064304</name>
</gene>
<dbReference type="Proteomes" id="UP000886595">
    <property type="component" value="Unassembled WGS sequence"/>
</dbReference>
<reference evidence="2 3" key="1">
    <citation type="submission" date="2020-02" db="EMBL/GenBank/DDBJ databases">
        <authorList>
            <person name="Ma Q."/>
            <person name="Huang Y."/>
            <person name="Song X."/>
            <person name="Pei D."/>
        </authorList>
    </citation>
    <scope>NUCLEOTIDE SEQUENCE [LARGE SCALE GENOMIC DNA]</scope>
    <source>
        <strain evidence="2">Sxm20200214</strain>
        <tissue evidence="2">Leaf</tissue>
    </source>
</reference>
<dbReference type="EMBL" id="JAAMPC010000013">
    <property type="protein sequence ID" value="KAG2269749.1"/>
    <property type="molecule type" value="Genomic_DNA"/>
</dbReference>
<dbReference type="AlphaFoldDB" id="A0A8X7QG34"/>
<organism evidence="2 3">
    <name type="scientific">Brassica carinata</name>
    <name type="common">Ethiopian mustard</name>
    <name type="synonym">Abyssinian cabbage</name>
    <dbReference type="NCBI Taxonomy" id="52824"/>
    <lineage>
        <taxon>Eukaryota</taxon>
        <taxon>Viridiplantae</taxon>
        <taxon>Streptophyta</taxon>
        <taxon>Embryophyta</taxon>
        <taxon>Tracheophyta</taxon>
        <taxon>Spermatophyta</taxon>
        <taxon>Magnoliopsida</taxon>
        <taxon>eudicotyledons</taxon>
        <taxon>Gunneridae</taxon>
        <taxon>Pentapetalae</taxon>
        <taxon>rosids</taxon>
        <taxon>malvids</taxon>
        <taxon>Brassicales</taxon>
        <taxon>Brassicaceae</taxon>
        <taxon>Brassiceae</taxon>
        <taxon>Brassica</taxon>
    </lineage>
</organism>
<protein>
    <submittedName>
        <fullName evidence="2">Uncharacterized protein</fullName>
    </submittedName>
</protein>